<evidence type="ECO:0000313" key="2">
    <source>
        <dbReference type="Proteomes" id="UP001596258"/>
    </source>
</evidence>
<keyword evidence="2" id="KW-1185">Reference proteome</keyword>
<reference evidence="2" key="1">
    <citation type="journal article" date="2019" name="Int. J. Syst. Evol. Microbiol.">
        <title>The Global Catalogue of Microorganisms (GCM) 10K type strain sequencing project: providing services to taxonomists for standard genome sequencing and annotation.</title>
        <authorList>
            <consortium name="The Broad Institute Genomics Platform"/>
            <consortium name="The Broad Institute Genome Sequencing Center for Infectious Disease"/>
            <person name="Wu L."/>
            <person name="Ma J."/>
        </authorList>
    </citation>
    <scope>NUCLEOTIDE SEQUENCE [LARGE SCALE GENOMIC DNA]</scope>
    <source>
        <strain evidence="2">CCM 8893</strain>
    </source>
</reference>
<organism evidence="1 2">
    <name type="scientific">Levilactobacillus angrenensis</name>
    <dbReference type="NCBI Taxonomy" id="2486020"/>
    <lineage>
        <taxon>Bacteria</taxon>
        <taxon>Bacillati</taxon>
        <taxon>Bacillota</taxon>
        <taxon>Bacilli</taxon>
        <taxon>Lactobacillales</taxon>
        <taxon>Lactobacillaceae</taxon>
        <taxon>Levilactobacillus</taxon>
    </lineage>
</organism>
<evidence type="ECO:0000313" key="1">
    <source>
        <dbReference type="EMBL" id="MFC6288608.1"/>
    </source>
</evidence>
<name>A0ABW1U730_9LACO</name>
<gene>
    <name evidence="1" type="ORF">ACFP1M_00095</name>
</gene>
<sequence length="87" mass="9833">MQDFNSIRVSNFMRMANATSAKIVRSLTKHLTFSARVSAKDSLKFQKNKTASQAISNDWKKVGEDMASGVIKYDRQLTKHHTGKSEK</sequence>
<protein>
    <submittedName>
        <fullName evidence="1">Uncharacterized protein</fullName>
    </submittedName>
</protein>
<dbReference type="RefSeq" id="WP_164505616.1">
    <property type="nucleotide sequence ID" value="NZ_JBHSSO010000002.1"/>
</dbReference>
<accession>A0ABW1U730</accession>
<dbReference type="Proteomes" id="UP001596258">
    <property type="component" value="Unassembled WGS sequence"/>
</dbReference>
<dbReference type="EMBL" id="JBHSSO010000002">
    <property type="protein sequence ID" value="MFC6288608.1"/>
    <property type="molecule type" value="Genomic_DNA"/>
</dbReference>
<comment type="caution">
    <text evidence="1">The sequence shown here is derived from an EMBL/GenBank/DDBJ whole genome shotgun (WGS) entry which is preliminary data.</text>
</comment>
<proteinExistence type="predicted"/>